<dbReference type="EMBL" id="JACHMG010000001">
    <property type="protein sequence ID" value="MBB4689654.1"/>
    <property type="molecule type" value="Genomic_DNA"/>
</dbReference>
<dbReference type="RefSeq" id="WP_184784147.1">
    <property type="nucleotide sequence ID" value="NZ_JACHMG010000001.1"/>
</dbReference>
<dbReference type="InterPro" id="IPR014757">
    <property type="entry name" value="Tscrpt_reg_IclR_C"/>
</dbReference>
<keyword evidence="1" id="KW-0805">Transcription regulation</keyword>
<dbReference type="InterPro" id="IPR036390">
    <property type="entry name" value="WH_DNA-bd_sf"/>
</dbReference>
<feature type="domain" description="IclR-ED" evidence="5">
    <location>
        <begin position="72"/>
        <end position="241"/>
    </location>
</feature>
<gene>
    <name evidence="6" type="ORF">BJY18_007139</name>
</gene>
<evidence type="ECO:0000256" key="1">
    <source>
        <dbReference type="ARBA" id="ARBA00023015"/>
    </source>
</evidence>
<name>A0A840J853_9PSEU</name>
<dbReference type="GO" id="GO:0045892">
    <property type="term" value="P:negative regulation of DNA-templated transcription"/>
    <property type="evidence" value="ECO:0007669"/>
    <property type="project" value="TreeGrafter"/>
</dbReference>
<keyword evidence="7" id="KW-1185">Reference proteome</keyword>
<dbReference type="PROSITE" id="PS51077">
    <property type="entry name" value="HTH_ICLR"/>
    <property type="match status" value="1"/>
</dbReference>
<dbReference type="AlphaFoldDB" id="A0A840J853"/>
<dbReference type="InterPro" id="IPR029016">
    <property type="entry name" value="GAF-like_dom_sf"/>
</dbReference>
<proteinExistence type="predicted"/>
<dbReference type="Pfam" id="PF01614">
    <property type="entry name" value="IclR_C"/>
    <property type="match status" value="1"/>
</dbReference>
<evidence type="ECO:0000259" key="5">
    <source>
        <dbReference type="PROSITE" id="PS51078"/>
    </source>
</evidence>
<dbReference type="InterPro" id="IPR036388">
    <property type="entry name" value="WH-like_DNA-bd_sf"/>
</dbReference>
<evidence type="ECO:0000256" key="3">
    <source>
        <dbReference type="ARBA" id="ARBA00023163"/>
    </source>
</evidence>
<evidence type="ECO:0000259" key="4">
    <source>
        <dbReference type="PROSITE" id="PS51077"/>
    </source>
</evidence>
<sequence length="241" mass="26318">MPEPRPTAGGDTARRALLVLELVSRSSRPLMLDDLVRQTGFGKSLVYRLLRVLQEESFVEHAEGGGYRGGSRLYALGASALPNYDQYTAYVPMLEKLAEETEESATLHRRVGDRAVLITGAESTAHPLRRVWTAGELTFLSRGSSGMAILASLSDEEIDKIAAQEGSEGELRLRRDTRRIVKQGYAISSGVNHPGVNGISVALAGTEMSVSVSGPESRWTRQRMIEFAPRLIELTQPPPTV</sequence>
<evidence type="ECO:0000313" key="6">
    <source>
        <dbReference type="EMBL" id="MBB4689654.1"/>
    </source>
</evidence>
<dbReference type="SMART" id="SM00346">
    <property type="entry name" value="HTH_ICLR"/>
    <property type="match status" value="1"/>
</dbReference>
<dbReference type="InterPro" id="IPR050707">
    <property type="entry name" value="HTH_MetabolicPath_Reg"/>
</dbReference>
<dbReference type="PROSITE" id="PS51078">
    <property type="entry name" value="ICLR_ED"/>
    <property type="match status" value="1"/>
</dbReference>
<dbReference type="SUPFAM" id="SSF55781">
    <property type="entry name" value="GAF domain-like"/>
    <property type="match status" value="1"/>
</dbReference>
<dbReference type="GO" id="GO:0003700">
    <property type="term" value="F:DNA-binding transcription factor activity"/>
    <property type="evidence" value="ECO:0007669"/>
    <property type="project" value="TreeGrafter"/>
</dbReference>
<evidence type="ECO:0000313" key="7">
    <source>
        <dbReference type="Proteomes" id="UP000581769"/>
    </source>
</evidence>
<organism evidence="6 7">
    <name type="scientific">Amycolatopsis jiangsuensis</name>
    <dbReference type="NCBI Taxonomy" id="1181879"/>
    <lineage>
        <taxon>Bacteria</taxon>
        <taxon>Bacillati</taxon>
        <taxon>Actinomycetota</taxon>
        <taxon>Actinomycetes</taxon>
        <taxon>Pseudonocardiales</taxon>
        <taxon>Pseudonocardiaceae</taxon>
        <taxon>Amycolatopsis</taxon>
    </lineage>
</organism>
<dbReference type="InterPro" id="IPR005471">
    <property type="entry name" value="Tscrpt_reg_IclR_N"/>
</dbReference>
<accession>A0A840J853</accession>
<dbReference type="GO" id="GO:0003677">
    <property type="term" value="F:DNA binding"/>
    <property type="evidence" value="ECO:0007669"/>
    <property type="project" value="UniProtKB-KW"/>
</dbReference>
<dbReference type="Gene3D" id="3.30.450.40">
    <property type="match status" value="1"/>
</dbReference>
<keyword evidence="3" id="KW-0804">Transcription</keyword>
<dbReference type="PANTHER" id="PTHR30136">
    <property type="entry name" value="HELIX-TURN-HELIX TRANSCRIPTIONAL REGULATOR, ICLR FAMILY"/>
    <property type="match status" value="1"/>
</dbReference>
<dbReference type="SUPFAM" id="SSF46785">
    <property type="entry name" value="Winged helix' DNA-binding domain"/>
    <property type="match status" value="1"/>
</dbReference>
<protein>
    <submittedName>
        <fullName evidence="6">DNA-binding IclR family transcriptional regulator</fullName>
    </submittedName>
</protein>
<reference evidence="6 7" key="1">
    <citation type="submission" date="2020-08" db="EMBL/GenBank/DDBJ databases">
        <title>Sequencing the genomes of 1000 actinobacteria strains.</title>
        <authorList>
            <person name="Klenk H.-P."/>
        </authorList>
    </citation>
    <scope>NUCLEOTIDE SEQUENCE [LARGE SCALE GENOMIC DNA]</scope>
    <source>
        <strain evidence="6 7">DSM 45859</strain>
    </source>
</reference>
<feature type="domain" description="HTH iclR-type" evidence="4">
    <location>
        <begin position="10"/>
        <end position="78"/>
    </location>
</feature>
<dbReference type="Gene3D" id="1.10.10.10">
    <property type="entry name" value="Winged helix-like DNA-binding domain superfamily/Winged helix DNA-binding domain"/>
    <property type="match status" value="1"/>
</dbReference>
<dbReference type="PANTHER" id="PTHR30136:SF35">
    <property type="entry name" value="HTH-TYPE TRANSCRIPTIONAL REGULATOR RV1719"/>
    <property type="match status" value="1"/>
</dbReference>
<dbReference type="Pfam" id="PF09339">
    <property type="entry name" value="HTH_IclR"/>
    <property type="match status" value="1"/>
</dbReference>
<dbReference type="Proteomes" id="UP000581769">
    <property type="component" value="Unassembled WGS sequence"/>
</dbReference>
<comment type="caution">
    <text evidence="6">The sequence shown here is derived from an EMBL/GenBank/DDBJ whole genome shotgun (WGS) entry which is preliminary data.</text>
</comment>
<keyword evidence="2 6" id="KW-0238">DNA-binding</keyword>
<evidence type="ECO:0000256" key="2">
    <source>
        <dbReference type="ARBA" id="ARBA00023125"/>
    </source>
</evidence>